<comment type="caution">
    <text evidence="1">The sequence shown here is derived from an EMBL/GenBank/DDBJ whole genome shotgun (WGS) entry which is preliminary data.</text>
</comment>
<keyword evidence="2" id="KW-1185">Reference proteome</keyword>
<protein>
    <submittedName>
        <fullName evidence="1">Uncharacterized protein</fullName>
    </submittedName>
</protein>
<sequence>MDRFRSRVRSGFKLDIHNSNAITAHKVQFTFHYYASSSLWGWDGEDQVCVLYFGFDIHEKSEKCEIQSAEVKLDFSGSGTSIELMSVAPEKEIRQTSEREYIERFSFNPSADTPFGGGSLGGIERERIFDGLPDWRFRGVLDVPSPTTSATWAWIRGAHYDKARGVPRMEVGVVGKGCANVPFKGTVTMNLVPRGFWRKVLNENEKAFLVQFNPVGQGDLSAIVANFEALIQRKMEAIMT</sequence>
<accession>A0ACB7PFN8</accession>
<reference evidence="1 2" key="1">
    <citation type="journal article" date="2021" name="Nat. Commun.">
        <title>Genetic determinants of endophytism in the Arabidopsis root mycobiome.</title>
        <authorList>
            <person name="Mesny F."/>
            <person name="Miyauchi S."/>
            <person name="Thiergart T."/>
            <person name="Pickel B."/>
            <person name="Atanasova L."/>
            <person name="Karlsson M."/>
            <person name="Huettel B."/>
            <person name="Barry K.W."/>
            <person name="Haridas S."/>
            <person name="Chen C."/>
            <person name="Bauer D."/>
            <person name="Andreopoulos W."/>
            <person name="Pangilinan J."/>
            <person name="LaButti K."/>
            <person name="Riley R."/>
            <person name="Lipzen A."/>
            <person name="Clum A."/>
            <person name="Drula E."/>
            <person name="Henrissat B."/>
            <person name="Kohler A."/>
            <person name="Grigoriev I.V."/>
            <person name="Martin F.M."/>
            <person name="Hacquard S."/>
        </authorList>
    </citation>
    <scope>NUCLEOTIDE SEQUENCE [LARGE SCALE GENOMIC DNA]</scope>
    <source>
        <strain evidence="1 2">MPI-SDFR-AT-0079</strain>
    </source>
</reference>
<gene>
    <name evidence="1" type="ORF">F5144DRAFT_560006</name>
</gene>
<dbReference type="Proteomes" id="UP000724584">
    <property type="component" value="Unassembled WGS sequence"/>
</dbReference>
<organism evidence="1 2">
    <name type="scientific">Chaetomium tenue</name>
    <dbReference type="NCBI Taxonomy" id="1854479"/>
    <lineage>
        <taxon>Eukaryota</taxon>
        <taxon>Fungi</taxon>
        <taxon>Dikarya</taxon>
        <taxon>Ascomycota</taxon>
        <taxon>Pezizomycotina</taxon>
        <taxon>Sordariomycetes</taxon>
        <taxon>Sordariomycetidae</taxon>
        <taxon>Sordariales</taxon>
        <taxon>Chaetomiaceae</taxon>
        <taxon>Chaetomium</taxon>
    </lineage>
</organism>
<dbReference type="EMBL" id="JAGIZQ010000002">
    <property type="protein sequence ID" value="KAH6640330.1"/>
    <property type="molecule type" value="Genomic_DNA"/>
</dbReference>
<name>A0ACB7PFN8_9PEZI</name>
<evidence type="ECO:0000313" key="2">
    <source>
        <dbReference type="Proteomes" id="UP000724584"/>
    </source>
</evidence>
<evidence type="ECO:0000313" key="1">
    <source>
        <dbReference type="EMBL" id="KAH6640330.1"/>
    </source>
</evidence>
<proteinExistence type="predicted"/>